<reference evidence="1" key="1">
    <citation type="submission" date="2021-02" db="EMBL/GenBank/DDBJ databases">
        <authorList>
            <person name="Nowell W R."/>
        </authorList>
    </citation>
    <scope>NUCLEOTIDE SEQUENCE</scope>
</reference>
<protein>
    <submittedName>
        <fullName evidence="1">Uncharacterized protein</fullName>
    </submittedName>
</protein>
<dbReference type="EMBL" id="CAJNOT010002233">
    <property type="protein sequence ID" value="CAF1297074.1"/>
    <property type="molecule type" value="Genomic_DNA"/>
</dbReference>
<name>A0A815D5V6_9BILA</name>
<dbReference type="AlphaFoldDB" id="A0A815D5V6"/>
<evidence type="ECO:0000313" key="2">
    <source>
        <dbReference type="Proteomes" id="UP000663864"/>
    </source>
</evidence>
<dbReference type="Proteomes" id="UP000663864">
    <property type="component" value="Unassembled WGS sequence"/>
</dbReference>
<comment type="caution">
    <text evidence="1">The sequence shown here is derived from an EMBL/GenBank/DDBJ whole genome shotgun (WGS) entry which is preliminary data.</text>
</comment>
<organism evidence="1 2">
    <name type="scientific">Rotaria sordida</name>
    <dbReference type="NCBI Taxonomy" id="392033"/>
    <lineage>
        <taxon>Eukaryota</taxon>
        <taxon>Metazoa</taxon>
        <taxon>Spiralia</taxon>
        <taxon>Gnathifera</taxon>
        <taxon>Rotifera</taxon>
        <taxon>Eurotatoria</taxon>
        <taxon>Bdelloidea</taxon>
        <taxon>Philodinida</taxon>
        <taxon>Philodinidae</taxon>
        <taxon>Rotaria</taxon>
    </lineage>
</organism>
<gene>
    <name evidence="1" type="ORF">ZHD862_LOCUS27759</name>
</gene>
<evidence type="ECO:0000313" key="1">
    <source>
        <dbReference type="EMBL" id="CAF1297074.1"/>
    </source>
</evidence>
<sequence>MNNHISVGLITNNNEQDSSYIVLRVSRDKILKFFR</sequence>
<accession>A0A815D5V6</accession>
<feature type="non-terminal residue" evidence="1">
    <location>
        <position position="1"/>
    </location>
</feature>
<proteinExistence type="predicted"/>